<reference evidence="4" key="1">
    <citation type="submission" date="2018-05" db="EMBL/GenBank/DDBJ databases">
        <authorList>
            <person name="Lanie J.A."/>
            <person name="Ng W.-L."/>
            <person name="Kazmierczak K.M."/>
            <person name="Andrzejewski T.M."/>
            <person name="Davidsen T.M."/>
            <person name="Wayne K.J."/>
            <person name="Tettelin H."/>
            <person name="Glass J.I."/>
            <person name="Rusch D."/>
            <person name="Podicherti R."/>
            <person name="Tsui H.-C.T."/>
            <person name="Winkler M.E."/>
        </authorList>
    </citation>
    <scope>NUCLEOTIDE SEQUENCE</scope>
</reference>
<protein>
    <recommendedName>
        <fullName evidence="3">N-acetyltransferase domain-containing protein</fullName>
    </recommendedName>
</protein>
<name>A0A381PB67_9ZZZZ</name>
<dbReference type="InterPro" id="IPR016181">
    <property type="entry name" value="Acyl_CoA_acyltransferase"/>
</dbReference>
<keyword evidence="2" id="KW-0012">Acyltransferase</keyword>
<dbReference type="Gene3D" id="3.40.630.30">
    <property type="match status" value="1"/>
</dbReference>
<dbReference type="SUPFAM" id="SSF55729">
    <property type="entry name" value="Acyl-CoA N-acyltransferases (Nat)"/>
    <property type="match status" value="1"/>
</dbReference>
<evidence type="ECO:0000259" key="3">
    <source>
        <dbReference type="PROSITE" id="PS51186"/>
    </source>
</evidence>
<evidence type="ECO:0000256" key="2">
    <source>
        <dbReference type="ARBA" id="ARBA00023315"/>
    </source>
</evidence>
<dbReference type="Pfam" id="PF00583">
    <property type="entry name" value="Acetyltransf_1"/>
    <property type="match status" value="1"/>
</dbReference>
<feature type="domain" description="N-acetyltransferase" evidence="3">
    <location>
        <begin position="9"/>
        <end position="143"/>
    </location>
</feature>
<evidence type="ECO:0000256" key="1">
    <source>
        <dbReference type="ARBA" id="ARBA00022679"/>
    </source>
</evidence>
<accession>A0A381PB67</accession>
<dbReference type="PANTHER" id="PTHR43877">
    <property type="entry name" value="AMINOALKYLPHOSPHONATE N-ACETYLTRANSFERASE-RELATED-RELATED"/>
    <property type="match status" value="1"/>
</dbReference>
<proteinExistence type="predicted"/>
<dbReference type="GO" id="GO:0016747">
    <property type="term" value="F:acyltransferase activity, transferring groups other than amino-acyl groups"/>
    <property type="evidence" value="ECO:0007669"/>
    <property type="project" value="InterPro"/>
</dbReference>
<dbReference type="CDD" id="cd04301">
    <property type="entry name" value="NAT_SF"/>
    <property type="match status" value="1"/>
</dbReference>
<evidence type="ECO:0000313" key="4">
    <source>
        <dbReference type="EMBL" id="SUZ64216.1"/>
    </source>
</evidence>
<gene>
    <name evidence="4" type="ORF">METZ01_LOCUS17070</name>
</gene>
<organism evidence="4">
    <name type="scientific">marine metagenome</name>
    <dbReference type="NCBI Taxonomy" id="408172"/>
    <lineage>
        <taxon>unclassified sequences</taxon>
        <taxon>metagenomes</taxon>
        <taxon>ecological metagenomes</taxon>
    </lineage>
</organism>
<sequence length="143" mass="15330">MTIEISVCDEVDEAVVAAFAELIPQLSGSSSPPTSAALKEIVAHDASTILLATEEGVILGSMTLVLFPIPTGTRAWIEDVVVDESARGRGVGEALNRRAMKIALEGGAQTIDLTSRPAREAANRLYQRLGFAARETNIYRYEV</sequence>
<dbReference type="PROSITE" id="PS51186">
    <property type="entry name" value="GNAT"/>
    <property type="match status" value="1"/>
</dbReference>
<keyword evidence="1" id="KW-0808">Transferase</keyword>
<dbReference type="EMBL" id="UINC01000928">
    <property type="protein sequence ID" value="SUZ64216.1"/>
    <property type="molecule type" value="Genomic_DNA"/>
</dbReference>
<dbReference type="AlphaFoldDB" id="A0A381PB67"/>
<dbReference type="PANTHER" id="PTHR43877:SF1">
    <property type="entry name" value="ACETYLTRANSFERASE"/>
    <property type="match status" value="1"/>
</dbReference>
<dbReference type="InterPro" id="IPR050832">
    <property type="entry name" value="Bact_Acetyltransf"/>
</dbReference>
<dbReference type="InterPro" id="IPR000182">
    <property type="entry name" value="GNAT_dom"/>
</dbReference>